<dbReference type="SUPFAM" id="SSF52540">
    <property type="entry name" value="P-loop containing nucleoside triphosphate hydrolases"/>
    <property type="match status" value="1"/>
</dbReference>
<feature type="coiled-coil region" evidence="1">
    <location>
        <begin position="124"/>
        <end position="151"/>
    </location>
</feature>
<evidence type="ECO:0000256" key="1">
    <source>
        <dbReference type="SAM" id="Coils"/>
    </source>
</evidence>
<name>A0A2S5KJP6_9PROT</name>
<dbReference type="Pfam" id="PF13086">
    <property type="entry name" value="AAA_11"/>
    <property type="match status" value="1"/>
</dbReference>
<dbReference type="InterPro" id="IPR045055">
    <property type="entry name" value="DNA2/NAM7-like"/>
</dbReference>
<feature type="domain" description="AAA+ ATPase" evidence="2">
    <location>
        <begin position="650"/>
        <end position="871"/>
    </location>
</feature>
<dbReference type="InterPro" id="IPR027417">
    <property type="entry name" value="P-loop_NTPase"/>
</dbReference>
<evidence type="ECO:0000259" key="2">
    <source>
        <dbReference type="SMART" id="SM00382"/>
    </source>
</evidence>
<evidence type="ECO:0000313" key="3">
    <source>
        <dbReference type="EMBL" id="PPC75031.1"/>
    </source>
</evidence>
<dbReference type="GO" id="GO:0004386">
    <property type="term" value="F:helicase activity"/>
    <property type="evidence" value="ECO:0007669"/>
    <property type="project" value="InterPro"/>
</dbReference>
<organism evidence="3 4">
    <name type="scientific">Proteobacteria bacterium 228</name>
    <dbReference type="NCBI Taxonomy" id="2083153"/>
    <lineage>
        <taxon>Bacteria</taxon>
        <taxon>Pseudomonadati</taxon>
        <taxon>Pseudomonadota</taxon>
    </lineage>
</organism>
<protein>
    <recommendedName>
        <fullName evidence="2">AAA+ ATPase domain-containing protein</fullName>
    </recommendedName>
</protein>
<dbReference type="Gene3D" id="3.40.50.300">
    <property type="entry name" value="P-loop containing nucleotide triphosphate hydrolases"/>
    <property type="match status" value="2"/>
</dbReference>
<dbReference type="OrthoDB" id="9757917at2"/>
<gene>
    <name evidence="3" type="ORF">C4K68_22665</name>
</gene>
<dbReference type="InterPro" id="IPR003593">
    <property type="entry name" value="AAA+_ATPase"/>
</dbReference>
<reference evidence="3 4" key="1">
    <citation type="submission" date="2018-02" db="EMBL/GenBank/DDBJ databases">
        <title>novel marine gammaproteobacteria from coastal saline agro ecosystem.</title>
        <authorList>
            <person name="Krishnan R."/>
            <person name="Ramesh Kumar N."/>
        </authorList>
    </citation>
    <scope>NUCLEOTIDE SEQUENCE [LARGE SCALE GENOMIC DNA]</scope>
    <source>
        <strain evidence="3 4">228</strain>
    </source>
</reference>
<dbReference type="PANTHER" id="PTHR10887:SF495">
    <property type="entry name" value="HELICASE SENATAXIN ISOFORM X1-RELATED"/>
    <property type="match status" value="1"/>
</dbReference>
<dbReference type="AlphaFoldDB" id="A0A2S5KJP6"/>
<dbReference type="SMART" id="SM00382">
    <property type="entry name" value="AAA"/>
    <property type="match status" value="1"/>
</dbReference>
<dbReference type="CDD" id="cd18808">
    <property type="entry name" value="SF1_C_Upf1"/>
    <property type="match status" value="1"/>
</dbReference>
<dbReference type="Proteomes" id="UP000238196">
    <property type="component" value="Unassembled WGS sequence"/>
</dbReference>
<sequence length="1123" mass="127646">MAVPFVIAAGLSVLAGAKVFSWIYNVMTEQEEQKQRDERKRSDEIRARASAASQRQEVERLMLLRQLGEEYSQFLLESIREHRLAVADVPAELVELERMIGQEVVDKTSSPYRKSALRREYARIEDAIVRMREYQRYLNQQESQIRSLLSKEAFGDLLGLDTTEPLLPVDWLYPGKLVLVSMDELSQPLPRFNHRISFGQNDTAQKTLALRYGDEIPVLVKSAHNRYEGLFYGCVARGALYYHHIMPGEPIEFVVERIAGPNAIGTLHEGVVRGCLPIGQLKHPGVRLLSGQKILVYPTAYDLCLNRNPFDEKSRAIEVSEFNYQARGVQSYQQLYLDVDERLLEEISDARFYDTEEPWTLMGYSSTTGVISLAKASVQLGCVMRDDGEMLEVRTVIQTGTLQIGLDTPFRFTLIARRLARAEQVGWGYGVQEFLRFCAQAALDINDSPERLAQSRFYQRWEQVIAYQRSQEENLSLEFPLELAQRAEGILTLQRNRLPLEVWEQFDLVSDKLREVLSENNPLNPDYCVRLQHWDAKRSEYIPSLHCDRRNRPLYTRQKDSIGIEGNFSQLDNDAQMLRLLVSVPSASLKRQSQALDDLFQDRLVNPALKNILLAPEHYLPEQEERSAPIAWANTLDDSQKRVVELALREHNIALIQGPPGAGKTTAIVEMLYQLFCQQPNRRVLLVSQQNTAVDNALGKFLEKHGNSLEQPIQAIRIGNPEKMSSAIQPLGFDRQHADFLTKLDTRAIKAAVRLPEAESNLCYVWRAILKQAAQSRAGQDEFFITLLADRNLVGATCVGLATNKGGIDQLQFDVAIIDEAGRATVPEILIPILRSRKVILVGDHYQLPPSIAPLLREDEATKALGFLRENFLSGSFFELMFERLPAECREVLDKQYRMAPPIGDLVANLFYSREGQRMLFNGHPDSHFENSYLLDESIYWVDVKGRQQQPHNSMSQENVREAEEITGFLIELADKVNRPTSVAVITPYGAQKERVRRQLRHIGWQNGQLGPLSIEVDTVDAFQGSEADVVCYSTVRTEGGLNFILDRKRLNVACSRAKLHLLFFGDSHYLSSWRAKGKDGFNLFPEIMKHASTAKVEFRKDHLLASMSEADSSVCFAMVDQE</sequence>
<comment type="caution">
    <text evidence="3">The sequence shown here is derived from an EMBL/GenBank/DDBJ whole genome shotgun (WGS) entry which is preliminary data.</text>
</comment>
<dbReference type="InterPro" id="IPR041677">
    <property type="entry name" value="DNA2/NAM7_AAA_11"/>
</dbReference>
<evidence type="ECO:0000313" key="4">
    <source>
        <dbReference type="Proteomes" id="UP000238196"/>
    </source>
</evidence>
<keyword evidence="1" id="KW-0175">Coiled coil</keyword>
<accession>A0A2S5KJP6</accession>
<dbReference type="EMBL" id="PRLP01000112">
    <property type="protein sequence ID" value="PPC75031.1"/>
    <property type="molecule type" value="Genomic_DNA"/>
</dbReference>
<dbReference type="InterPro" id="IPR041679">
    <property type="entry name" value="DNA2/NAM7-like_C"/>
</dbReference>
<proteinExistence type="predicted"/>
<dbReference type="InterPro" id="IPR047187">
    <property type="entry name" value="SF1_C_Upf1"/>
</dbReference>
<dbReference type="PANTHER" id="PTHR10887">
    <property type="entry name" value="DNA2/NAM7 HELICASE FAMILY"/>
    <property type="match status" value="1"/>
</dbReference>
<dbReference type="Pfam" id="PF13087">
    <property type="entry name" value="AAA_12"/>
    <property type="match status" value="1"/>
</dbReference>